<organism evidence="4 5">
    <name type="scientific">Sphingomonas molluscorum</name>
    <dbReference type="NCBI Taxonomy" id="418184"/>
    <lineage>
        <taxon>Bacteria</taxon>
        <taxon>Pseudomonadati</taxon>
        <taxon>Pseudomonadota</taxon>
        <taxon>Alphaproteobacteria</taxon>
        <taxon>Sphingomonadales</taxon>
        <taxon>Sphingomonadaceae</taxon>
        <taxon>Sphingomonas</taxon>
    </lineage>
</organism>
<accession>A0ABU8Q1L7</accession>
<keyword evidence="1" id="KW-0560">Oxidoreductase</keyword>
<gene>
    <name evidence="4" type="ORF">WH159_03605</name>
</gene>
<dbReference type="Pfam" id="PF09130">
    <property type="entry name" value="DUF1932"/>
    <property type="match status" value="1"/>
</dbReference>
<dbReference type="InterPro" id="IPR013328">
    <property type="entry name" value="6PGD_dom2"/>
</dbReference>
<dbReference type="InterPro" id="IPR015814">
    <property type="entry name" value="Pgluconate_DH_NAD-bd_C"/>
</dbReference>
<dbReference type="PIRSF" id="PIRSF000103">
    <property type="entry name" value="HIBADH"/>
    <property type="match status" value="1"/>
</dbReference>
<feature type="domain" description="6-phosphogluconate dehydrogenase NADP-binding" evidence="2">
    <location>
        <begin position="8"/>
        <end position="134"/>
    </location>
</feature>
<dbReference type="InterPro" id="IPR015815">
    <property type="entry name" value="HIBADH-related"/>
</dbReference>
<dbReference type="SUPFAM" id="SSF48179">
    <property type="entry name" value="6-phosphogluconate dehydrogenase C-terminal domain-like"/>
    <property type="match status" value="1"/>
</dbReference>
<dbReference type="InterPro" id="IPR036291">
    <property type="entry name" value="NAD(P)-bd_dom_sf"/>
</dbReference>
<name>A0ABU8Q1L7_9SPHN</name>
<dbReference type="Gene3D" id="1.10.1040.10">
    <property type="entry name" value="N-(1-d-carboxylethyl)-l-norvaline Dehydrogenase, domain 2"/>
    <property type="match status" value="1"/>
</dbReference>
<dbReference type="EMBL" id="JBBGZA010000001">
    <property type="protein sequence ID" value="MEJ5093629.1"/>
    <property type="molecule type" value="Genomic_DNA"/>
</dbReference>
<evidence type="ECO:0000259" key="2">
    <source>
        <dbReference type="Pfam" id="PF03446"/>
    </source>
</evidence>
<dbReference type="RefSeq" id="WP_132883942.1">
    <property type="nucleotide sequence ID" value="NZ_JBBGZA010000001.1"/>
</dbReference>
<evidence type="ECO:0000259" key="3">
    <source>
        <dbReference type="Pfam" id="PF09130"/>
    </source>
</evidence>
<keyword evidence="5" id="KW-1185">Reference proteome</keyword>
<dbReference type="InterPro" id="IPR006115">
    <property type="entry name" value="6PGDH_NADP-bd"/>
</dbReference>
<evidence type="ECO:0000313" key="5">
    <source>
        <dbReference type="Proteomes" id="UP001380365"/>
    </source>
</evidence>
<proteinExistence type="predicted"/>
<comment type="caution">
    <text evidence="4">The sequence shown here is derived from an EMBL/GenBank/DDBJ whole genome shotgun (WGS) entry which is preliminary data.</text>
</comment>
<protein>
    <submittedName>
        <fullName evidence="4">DUF1932 domain-containing protein</fullName>
    </submittedName>
</protein>
<dbReference type="SUPFAM" id="SSF51735">
    <property type="entry name" value="NAD(P)-binding Rossmann-fold domains"/>
    <property type="match status" value="1"/>
</dbReference>
<feature type="domain" description="Phosphogluconate dehydrogenase NAD-binding putative C-terminal" evidence="3">
    <location>
        <begin position="196"/>
        <end position="266"/>
    </location>
</feature>
<dbReference type="InterPro" id="IPR008927">
    <property type="entry name" value="6-PGluconate_DH-like_C_sf"/>
</dbReference>
<evidence type="ECO:0000313" key="4">
    <source>
        <dbReference type="EMBL" id="MEJ5093629.1"/>
    </source>
</evidence>
<dbReference type="Gene3D" id="3.40.50.720">
    <property type="entry name" value="NAD(P)-binding Rossmann-like Domain"/>
    <property type="match status" value="1"/>
</dbReference>
<sequence>MDRAVSLAFIGFGEAAQAFCEGWGAQPPGAIRAFDIKTEGAAAVAKRADYARWQVTGCDRAADALRGAGAVLSLVTADQALAAASDAAAGLEPGSLFFDMNSVAPETKRAAAAAIEAAGGRYVDVAVMAPVRPALLSVPLLVAGPHAGAGRALLERIGFQARVVPGEVGAASAIKMLRSIVIKGLEALTAECLLSARAAGVEEEVLASLDASFPGWDWRTRADYNLDRMLVHGLRRAAEMRESAATVAGLGQSGAMAAATVDWQHRLGSLGLSPLPEGLAAKADAVLAATGKHDQ</sequence>
<reference evidence="4 5" key="1">
    <citation type="submission" date="2023-12" db="EMBL/GenBank/DDBJ databases">
        <title>Gut-associated functions are favored during microbiome assembly across C. elegans life.</title>
        <authorList>
            <person name="Zimmermann J."/>
        </authorList>
    </citation>
    <scope>NUCLEOTIDE SEQUENCE [LARGE SCALE GENOMIC DNA]</scope>
    <source>
        <strain evidence="4 5">JUb134</strain>
    </source>
</reference>
<dbReference type="Pfam" id="PF03446">
    <property type="entry name" value="NAD_binding_2"/>
    <property type="match status" value="1"/>
</dbReference>
<dbReference type="Proteomes" id="UP001380365">
    <property type="component" value="Unassembled WGS sequence"/>
</dbReference>
<evidence type="ECO:0000256" key="1">
    <source>
        <dbReference type="ARBA" id="ARBA00023002"/>
    </source>
</evidence>